<evidence type="ECO:0008006" key="4">
    <source>
        <dbReference type="Google" id="ProtNLM"/>
    </source>
</evidence>
<reference evidence="3" key="1">
    <citation type="journal article" date="2019" name="Int. J. Syst. Evol. Microbiol.">
        <title>The Global Catalogue of Microorganisms (GCM) 10K type strain sequencing project: providing services to taxonomists for standard genome sequencing and annotation.</title>
        <authorList>
            <consortium name="The Broad Institute Genomics Platform"/>
            <consortium name="The Broad Institute Genome Sequencing Center for Infectious Disease"/>
            <person name="Wu L."/>
            <person name="Ma J."/>
        </authorList>
    </citation>
    <scope>NUCLEOTIDE SEQUENCE [LARGE SCALE GENOMIC DNA]</scope>
    <source>
        <strain evidence="3">CCUG 56029</strain>
    </source>
</reference>
<evidence type="ECO:0000256" key="1">
    <source>
        <dbReference type="SAM" id="SignalP"/>
    </source>
</evidence>
<name>A0ABW4R630_9RHOB</name>
<keyword evidence="3" id="KW-1185">Reference proteome</keyword>
<feature type="chain" id="PRO_5046322687" description="HdeA/HdeB family protein" evidence="1">
    <location>
        <begin position="25"/>
        <end position="120"/>
    </location>
</feature>
<feature type="signal peptide" evidence="1">
    <location>
        <begin position="1"/>
        <end position="24"/>
    </location>
</feature>
<evidence type="ECO:0000313" key="3">
    <source>
        <dbReference type="Proteomes" id="UP001597213"/>
    </source>
</evidence>
<keyword evidence="1" id="KW-0732">Signal</keyword>
<sequence length="120" mass="13086">MTIFQRPTLFHAAILAAMALPAAAQTPAAQSDFPTEDRVRFVLLCMEANGRSPENLRRCSCKIDEIGALISYDDYVAGETVLRMQQVPGERAAMYRGAGMLSATVDKLRSADAEAELVCF</sequence>
<dbReference type="RefSeq" id="WP_379141674.1">
    <property type="nucleotide sequence ID" value="NZ_JBHUEN010000020.1"/>
</dbReference>
<dbReference type="EMBL" id="JBHUEN010000020">
    <property type="protein sequence ID" value="MFD1881652.1"/>
    <property type="molecule type" value="Genomic_DNA"/>
</dbReference>
<dbReference type="Proteomes" id="UP001597213">
    <property type="component" value="Unassembled WGS sequence"/>
</dbReference>
<comment type="caution">
    <text evidence="2">The sequence shown here is derived from an EMBL/GenBank/DDBJ whole genome shotgun (WGS) entry which is preliminary data.</text>
</comment>
<protein>
    <recommendedName>
        <fullName evidence="4">HdeA/HdeB family protein</fullName>
    </recommendedName>
</protein>
<proteinExistence type="predicted"/>
<gene>
    <name evidence="2" type="ORF">ACFSCT_07990</name>
</gene>
<evidence type="ECO:0000313" key="2">
    <source>
        <dbReference type="EMBL" id="MFD1881652.1"/>
    </source>
</evidence>
<accession>A0ABW4R630</accession>
<organism evidence="2 3">
    <name type="scientific">Paracoccus pacificus</name>
    <dbReference type="NCBI Taxonomy" id="1463598"/>
    <lineage>
        <taxon>Bacteria</taxon>
        <taxon>Pseudomonadati</taxon>
        <taxon>Pseudomonadota</taxon>
        <taxon>Alphaproteobacteria</taxon>
        <taxon>Rhodobacterales</taxon>
        <taxon>Paracoccaceae</taxon>
        <taxon>Paracoccus</taxon>
    </lineage>
</organism>